<dbReference type="RefSeq" id="WP_354696657.1">
    <property type="nucleotide sequence ID" value="NZ_JAZHOG010000013.1"/>
</dbReference>
<evidence type="ECO:0000256" key="8">
    <source>
        <dbReference type="HAMAP-Rule" id="MF_00158"/>
    </source>
</evidence>
<keyword evidence="6 8" id="KW-0067">ATP-binding</keyword>
<comment type="catalytic activity">
    <reaction evidence="7 8">
        <text>(R)-pantoate + beta-alanine + ATP = (R)-pantothenate + AMP + diphosphate + H(+)</text>
        <dbReference type="Rhea" id="RHEA:10912"/>
        <dbReference type="ChEBI" id="CHEBI:15378"/>
        <dbReference type="ChEBI" id="CHEBI:15980"/>
        <dbReference type="ChEBI" id="CHEBI:29032"/>
        <dbReference type="ChEBI" id="CHEBI:30616"/>
        <dbReference type="ChEBI" id="CHEBI:33019"/>
        <dbReference type="ChEBI" id="CHEBI:57966"/>
        <dbReference type="ChEBI" id="CHEBI:456215"/>
        <dbReference type="EC" id="6.3.2.1"/>
    </reaction>
</comment>
<feature type="binding site" evidence="8">
    <location>
        <begin position="180"/>
        <end position="183"/>
    </location>
    <ligand>
        <name>ATP</name>
        <dbReference type="ChEBI" id="CHEBI:30616"/>
    </ligand>
</feature>
<evidence type="ECO:0000256" key="3">
    <source>
        <dbReference type="ARBA" id="ARBA00022598"/>
    </source>
</evidence>
<accession>A0AAW9RIS6</accession>
<keyword evidence="10" id="KW-1185">Reference proteome</keyword>
<reference evidence="9 10" key="1">
    <citation type="submission" date="2024-02" db="EMBL/GenBank/DDBJ databases">
        <title>A novel Wenzhouxiangellaceae bacterium, isolated from coastal sediments.</title>
        <authorList>
            <person name="Du Z.-J."/>
            <person name="Ye Y.-Q."/>
            <person name="Zhang X.-Y."/>
        </authorList>
    </citation>
    <scope>NUCLEOTIDE SEQUENCE [LARGE SCALE GENOMIC DNA]</scope>
    <source>
        <strain evidence="9 10">CH-27</strain>
    </source>
</reference>
<feature type="binding site" evidence="8">
    <location>
        <position position="57"/>
    </location>
    <ligand>
        <name>beta-alanine</name>
        <dbReference type="ChEBI" id="CHEBI:57966"/>
    </ligand>
</feature>
<dbReference type="EC" id="6.3.2.1" evidence="8"/>
<comment type="pathway">
    <text evidence="1 8">Cofactor biosynthesis; (R)-pantothenate biosynthesis; (R)-pantothenate from (R)-pantoate and beta-alanine: step 1/1.</text>
</comment>
<keyword evidence="5 8" id="KW-0547">Nucleotide-binding</keyword>
<organism evidence="9 10">
    <name type="scientific">Elongatibacter sediminis</name>
    <dbReference type="NCBI Taxonomy" id="3119006"/>
    <lineage>
        <taxon>Bacteria</taxon>
        <taxon>Pseudomonadati</taxon>
        <taxon>Pseudomonadota</taxon>
        <taxon>Gammaproteobacteria</taxon>
        <taxon>Chromatiales</taxon>
        <taxon>Wenzhouxiangellaceae</taxon>
        <taxon>Elongatibacter</taxon>
    </lineage>
</organism>
<keyword evidence="4 8" id="KW-0566">Pantothenate biosynthesis</keyword>
<evidence type="ECO:0000313" key="9">
    <source>
        <dbReference type="EMBL" id="MEJ8569334.1"/>
    </source>
</evidence>
<dbReference type="InterPro" id="IPR003721">
    <property type="entry name" value="Pantoate_ligase"/>
</dbReference>
<proteinExistence type="inferred from homology"/>
<evidence type="ECO:0000256" key="1">
    <source>
        <dbReference type="ARBA" id="ARBA00004990"/>
    </source>
</evidence>
<dbReference type="InterPro" id="IPR014729">
    <property type="entry name" value="Rossmann-like_a/b/a_fold"/>
</dbReference>
<feature type="binding site" evidence="8">
    <location>
        <begin position="26"/>
        <end position="33"/>
    </location>
    <ligand>
        <name>ATP</name>
        <dbReference type="ChEBI" id="CHEBI:30616"/>
    </ligand>
</feature>
<feature type="binding site" evidence="8">
    <location>
        <position position="57"/>
    </location>
    <ligand>
        <name>(R)-pantoate</name>
        <dbReference type="ChEBI" id="CHEBI:15980"/>
    </ligand>
</feature>
<dbReference type="AlphaFoldDB" id="A0AAW9RIS6"/>
<dbReference type="PANTHER" id="PTHR21299">
    <property type="entry name" value="CYTIDYLATE KINASE/PANTOATE-BETA-ALANINE LIGASE"/>
    <property type="match status" value="1"/>
</dbReference>
<comment type="miscellaneous">
    <text evidence="8">The reaction proceeds by a bi uni uni bi ping pong mechanism.</text>
</comment>
<comment type="subunit">
    <text evidence="8">Homodimer.</text>
</comment>
<protein>
    <recommendedName>
        <fullName evidence="8">Pantothenate synthetase</fullName>
        <shortName evidence="8">PS</shortName>
        <ecNumber evidence="8">6.3.2.1</ecNumber>
    </recommendedName>
    <alternativeName>
        <fullName evidence="8">Pantoate--beta-alanine ligase</fullName>
    </alternativeName>
    <alternativeName>
        <fullName evidence="8">Pantoate-activating enzyme</fullName>
    </alternativeName>
</protein>
<feature type="active site" description="Proton donor" evidence="8">
    <location>
        <position position="33"/>
    </location>
</feature>
<dbReference type="GO" id="GO:0004592">
    <property type="term" value="F:pantoate-beta-alanine ligase activity"/>
    <property type="evidence" value="ECO:0007669"/>
    <property type="project" value="UniProtKB-UniRule"/>
</dbReference>
<comment type="function">
    <text evidence="8">Catalyzes the condensation of pantoate with beta-alanine in an ATP-dependent reaction via a pantoyl-adenylate intermediate.</text>
</comment>
<dbReference type="Gene3D" id="3.30.1300.10">
    <property type="entry name" value="Pantoate-beta-alanine ligase, C-terminal domain"/>
    <property type="match status" value="1"/>
</dbReference>
<dbReference type="GO" id="GO:0015940">
    <property type="term" value="P:pantothenate biosynthetic process"/>
    <property type="evidence" value="ECO:0007669"/>
    <property type="project" value="UniProtKB-UniRule"/>
</dbReference>
<keyword evidence="8" id="KW-0963">Cytoplasm</keyword>
<feature type="binding site" evidence="8">
    <location>
        <position position="149"/>
    </location>
    <ligand>
        <name>(R)-pantoate</name>
        <dbReference type="ChEBI" id="CHEBI:15980"/>
    </ligand>
</feature>
<keyword evidence="3 8" id="KW-0436">Ligase</keyword>
<dbReference type="GO" id="GO:0005524">
    <property type="term" value="F:ATP binding"/>
    <property type="evidence" value="ECO:0007669"/>
    <property type="project" value="UniProtKB-KW"/>
</dbReference>
<dbReference type="Pfam" id="PF02569">
    <property type="entry name" value="Pantoate_ligase"/>
    <property type="match status" value="1"/>
</dbReference>
<dbReference type="SUPFAM" id="SSF52374">
    <property type="entry name" value="Nucleotidylyl transferase"/>
    <property type="match status" value="1"/>
</dbReference>
<dbReference type="Gene3D" id="3.40.50.620">
    <property type="entry name" value="HUPs"/>
    <property type="match status" value="1"/>
</dbReference>
<feature type="binding site" evidence="8">
    <location>
        <begin position="143"/>
        <end position="146"/>
    </location>
    <ligand>
        <name>ATP</name>
        <dbReference type="ChEBI" id="CHEBI:30616"/>
    </ligand>
</feature>
<evidence type="ECO:0000256" key="4">
    <source>
        <dbReference type="ARBA" id="ARBA00022655"/>
    </source>
</evidence>
<evidence type="ECO:0000256" key="2">
    <source>
        <dbReference type="ARBA" id="ARBA00009256"/>
    </source>
</evidence>
<dbReference type="EMBL" id="JAZHOG010000013">
    <property type="protein sequence ID" value="MEJ8569334.1"/>
    <property type="molecule type" value="Genomic_DNA"/>
</dbReference>
<evidence type="ECO:0000256" key="6">
    <source>
        <dbReference type="ARBA" id="ARBA00022840"/>
    </source>
</evidence>
<sequence length="254" mass="28201">MKVFDELDAWRDYRAGREAPGFIPTMGALHPGHLSLVQRGVAENPWTVASIFVNPAQFNDPADLRAYPRQVDADLAQLETAGVEAVLLPNEKALYPDEYRYRLSESELSRRLCGAHRPGHFDGVLTVVLKLLNLVRPASAYFGEKDYQQLQLIRGMAEAFFLQTRIVGCPIVREVDGLAMSSRNLRLDPEQRRTAPQLHRVITTAGGPGEAVAALADLGFEVDYVEDVDDRRFAAARLGEVRLIDNVPLVEPAP</sequence>
<dbReference type="Proteomes" id="UP001359886">
    <property type="component" value="Unassembled WGS sequence"/>
</dbReference>
<evidence type="ECO:0000256" key="5">
    <source>
        <dbReference type="ARBA" id="ARBA00022741"/>
    </source>
</evidence>
<evidence type="ECO:0000313" key="10">
    <source>
        <dbReference type="Proteomes" id="UP001359886"/>
    </source>
</evidence>
<comment type="similarity">
    <text evidence="2 8">Belongs to the pantothenate synthetase family.</text>
</comment>
<gene>
    <name evidence="8 9" type="primary">panC</name>
    <name evidence="9" type="ORF">V3330_17040</name>
</gene>
<comment type="caution">
    <text evidence="9">The sequence shown here is derived from an EMBL/GenBank/DDBJ whole genome shotgun (WGS) entry which is preliminary data.</text>
</comment>
<dbReference type="InterPro" id="IPR042176">
    <property type="entry name" value="Pantoate_ligase_C"/>
</dbReference>
<feature type="binding site" evidence="8">
    <location>
        <position position="172"/>
    </location>
    <ligand>
        <name>ATP</name>
        <dbReference type="ChEBI" id="CHEBI:30616"/>
    </ligand>
</feature>
<comment type="subcellular location">
    <subcellularLocation>
        <location evidence="8">Cytoplasm</location>
    </subcellularLocation>
</comment>
<name>A0AAW9RIS6_9GAMM</name>
<dbReference type="PANTHER" id="PTHR21299:SF1">
    <property type="entry name" value="PANTOATE--BETA-ALANINE LIGASE"/>
    <property type="match status" value="1"/>
</dbReference>
<dbReference type="NCBIfam" id="TIGR00018">
    <property type="entry name" value="panC"/>
    <property type="match status" value="1"/>
</dbReference>
<evidence type="ECO:0000256" key="7">
    <source>
        <dbReference type="ARBA" id="ARBA00048258"/>
    </source>
</evidence>
<dbReference type="HAMAP" id="MF_00158">
    <property type="entry name" value="PanC"/>
    <property type="match status" value="1"/>
</dbReference>
<dbReference type="GO" id="GO:0005829">
    <property type="term" value="C:cytosol"/>
    <property type="evidence" value="ECO:0007669"/>
    <property type="project" value="TreeGrafter"/>
</dbReference>